<keyword evidence="8" id="KW-1185">Reference proteome</keyword>
<evidence type="ECO:0000256" key="2">
    <source>
        <dbReference type="ARBA" id="ARBA00010333"/>
    </source>
</evidence>
<dbReference type="PROSITE" id="PS01039">
    <property type="entry name" value="SBP_BACTERIAL_3"/>
    <property type="match status" value="1"/>
</dbReference>
<evidence type="ECO:0000313" key="8">
    <source>
        <dbReference type="Proteomes" id="UP000726170"/>
    </source>
</evidence>
<dbReference type="PANTHER" id="PTHR35936:SF34">
    <property type="entry name" value="ABC TRANSPORTER EXTRACELLULAR-BINDING PROTEIN YCKB-RELATED"/>
    <property type="match status" value="1"/>
</dbReference>
<evidence type="ECO:0000313" key="7">
    <source>
        <dbReference type="EMBL" id="MBU5484327.1"/>
    </source>
</evidence>
<feature type="signal peptide" evidence="5">
    <location>
        <begin position="1"/>
        <end position="22"/>
    </location>
</feature>
<accession>A0ABS6EHV7</accession>
<proteinExistence type="inferred from homology"/>
<comment type="caution">
    <text evidence="7">The sequence shown here is derived from an EMBL/GenBank/DDBJ whole genome shotgun (WGS) entry which is preliminary data.</text>
</comment>
<dbReference type="Pfam" id="PF00497">
    <property type="entry name" value="SBP_bac_3"/>
    <property type="match status" value="1"/>
</dbReference>
<evidence type="ECO:0000256" key="5">
    <source>
        <dbReference type="SAM" id="SignalP"/>
    </source>
</evidence>
<organism evidence="7 8">
    <name type="scientific">Clostridium mobile</name>
    <dbReference type="NCBI Taxonomy" id="2841512"/>
    <lineage>
        <taxon>Bacteria</taxon>
        <taxon>Bacillati</taxon>
        <taxon>Bacillota</taxon>
        <taxon>Clostridia</taxon>
        <taxon>Eubacteriales</taxon>
        <taxon>Clostridiaceae</taxon>
        <taxon>Clostridium</taxon>
    </lineage>
</organism>
<dbReference type="EMBL" id="JAHLQF010000002">
    <property type="protein sequence ID" value="MBU5484327.1"/>
    <property type="molecule type" value="Genomic_DNA"/>
</dbReference>
<evidence type="ECO:0000256" key="4">
    <source>
        <dbReference type="RuleBase" id="RU003744"/>
    </source>
</evidence>
<name>A0ABS6EHV7_9CLOT</name>
<evidence type="ECO:0000256" key="3">
    <source>
        <dbReference type="ARBA" id="ARBA00022729"/>
    </source>
</evidence>
<feature type="domain" description="Solute-binding protein family 3/N-terminal" evidence="6">
    <location>
        <begin position="51"/>
        <end position="270"/>
    </location>
</feature>
<keyword evidence="3 5" id="KW-0732">Signal</keyword>
<evidence type="ECO:0000259" key="6">
    <source>
        <dbReference type="SMART" id="SM00062"/>
    </source>
</evidence>
<dbReference type="CDD" id="cd13711">
    <property type="entry name" value="PBP2_Ngo0372_TcyA"/>
    <property type="match status" value="1"/>
</dbReference>
<dbReference type="InterPro" id="IPR001638">
    <property type="entry name" value="Solute-binding_3/MltF_N"/>
</dbReference>
<gene>
    <name evidence="7" type="ORF">KQI86_08300</name>
</gene>
<dbReference type="SMART" id="SM00062">
    <property type="entry name" value="PBPb"/>
    <property type="match status" value="1"/>
</dbReference>
<dbReference type="RefSeq" id="WP_216438808.1">
    <property type="nucleotide sequence ID" value="NZ_JAHLQF010000002.1"/>
</dbReference>
<dbReference type="PROSITE" id="PS51257">
    <property type="entry name" value="PROKAR_LIPOPROTEIN"/>
    <property type="match status" value="1"/>
</dbReference>
<reference evidence="7 8" key="1">
    <citation type="submission" date="2021-06" db="EMBL/GenBank/DDBJ databases">
        <authorList>
            <person name="Sun Q."/>
            <person name="Li D."/>
        </authorList>
    </citation>
    <scope>NUCLEOTIDE SEQUENCE [LARGE SCALE GENOMIC DNA]</scope>
    <source>
        <strain evidence="7 8">MSJ-11</strain>
    </source>
</reference>
<feature type="chain" id="PRO_5047448474" evidence="5">
    <location>
        <begin position="23"/>
        <end position="273"/>
    </location>
</feature>
<protein>
    <submittedName>
        <fullName evidence="7">Amino acid ABC transporter substrate-binding protein</fullName>
    </submittedName>
</protein>
<dbReference type="InterPro" id="IPR018313">
    <property type="entry name" value="SBP_3_CS"/>
</dbReference>
<comment type="subcellular location">
    <subcellularLocation>
        <location evidence="1">Cell envelope</location>
    </subcellularLocation>
</comment>
<comment type="similarity">
    <text evidence="2 4">Belongs to the bacterial solute-binding protein 3 family.</text>
</comment>
<dbReference type="Proteomes" id="UP000726170">
    <property type="component" value="Unassembled WGS sequence"/>
</dbReference>
<sequence length="273" mass="30077">MKKRKIFISAVLALTLVVGFTACGTKDKQTNNQGTQTESKNLLEEIKSEGRIRIGTEGTYAPFTFHDSNGNLTGFDVEIATEIAKRLGVKAEFVETKWDGIFAGLDAKRFDAVVNQVSINPEREAKYDFSTPYITSRAVLIVGNDNQDIKSFEDLKGKKSAQSLTSNIGKIAKSYGANIEQVDGFNQAIDLITSKRVDATVNDSLSFLDLKKQKPDAPIKVVAEYDNAQQSAVLFNKGNEELVEAVNKVLADMKADGTYLEISKKWFNTDVSK</sequence>
<evidence type="ECO:0000256" key="1">
    <source>
        <dbReference type="ARBA" id="ARBA00004196"/>
    </source>
</evidence>
<dbReference type="PANTHER" id="PTHR35936">
    <property type="entry name" value="MEMBRANE-BOUND LYTIC MUREIN TRANSGLYCOSYLASE F"/>
    <property type="match status" value="1"/>
</dbReference>